<evidence type="ECO:0000256" key="1">
    <source>
        <dbReference type="SAM" id="MobiDB-lite"/>
    </source>
</evidence>
<comment type="caution">
    <text evidence="2">The sequence shown here is derived from an EMBL/GenBank/DDBJ whole genome shotgun (WGS) entry which is preliminary data.</text>
</comment>
<dbReference type="AlphaFoldDB" id="A0AAV4Y9W8"/>
<proteinExistence type="predicted"/>
<reference evidence="2 3" key="1">
    <citation type="submission" date="2021-06" db="EMBL/GenBank/DDBJ databases">
        <title>Caerostris extrusa draft genome.</title>
        <authorList>
            <person name="Kono N."/>
            <person name="Arakawa K."/>
        </authorList>
    </citation>
    <scope>NUCLEOTIDE SEQUENCE [LARGE SCALE GENOMIC DNA]</scope>
</reference>
<protein>
    <submittedName>
        <fullName evidence="2">Uncharacterized protein</fullName>
    </submittedName>
</protein>
<keyword evidence="3" id="KW-1185">Reference proteome</keyword>
<feature type="region of interest" description="Disordered" evidence="1">
    <location>
        <begin position="35"/>
        <end position="60"/>
    </location>
</feature>
<dbReference type="EMBL" id="BPLR01001537">
    <property type="protein sequence ID" value="GIZ02995.1"/>
    <property type="molecule type" value="Genomic_DNA"/>
</dbReference>
<sequence length="174" mass="19675">MVNGQFPSVANFASSSFLPVVICHKRSGCKWRSNNRAHQPPCSRLHWQPATHSSGETSEKRAVPFRISECSPLFTQGNEEKEREERYQASKGTKRQKTRTLSLHCRSSQWRLSFAEFLPLSHRNGKNCTQLPRTVVNAFVSGDTDLLCVHSQSFEVQIVLKENVGAKSCVCLIR</sequence>
<name>A0AAV4Y9W8_CAEEX</name>
<feature type="compositionally biased region" description="Basic and acidic residues" evidence="1">
    <location>
        <begin position="78"/>
        <end position="88"/>
    </location>
</feature>
<evidence type="ECO:0000313" key="3">
    <source>
        <dbReference type="Proteomes" id="UP001054945"/>
    </source>
</evidence>
<feature type="region of interest" description="Disordered" evidence="1">
    <location>
        <begin position="76"/>
        <end position="95"/>
    </location>
</feature>
<evidence type="ECO:0000313" key="2">
    <source>
        <dbReference type="EMBL" id="GIZ02995.1"/>
    </source>
</evidence>
<organism evidence="2 3">
    <name type="scientific">Caerostris extrusa</name>
    <name type="common">Bark spider</name>
    <name type="synonym">Caerostris bankana</name>
    <dbReference type="NCBI Taxonomy" id="172846"/>
    <lineage>
        <taxon>Eukaryota</taxon>
        <taxon>Metazoa</taxon>
        <taxon>Ecdysozoa</taxon>
        <taxon>Arthropoda</taxon>
        <taxon>Chelicerata</taxon>
        <taxon>Arachnida</taxon>
        <taxon>Araneae</taxon>
        <taxon>Araneomorphae</taxon>
        <taxon>Entelegynae</taxon>
        <taxon>Araneoidea</taxon>
        <taxon>Araneidae</taxon>
        <taxon>Caerostris</taxon>
    </lineage>
</organism>
<accession>A0AAV4Y9W8</accession>
<dbReference type="Proteomes" id="UP001054945">
    <property type="component" value="Unassembled WGS sequence"/>
</dbReference>
<gene>
    <name evidence="2" type="ORF">CEXT_707491</name>
</gene>